<dbReference type="EMBL" id="BN000801">
    <property type="protein sequence ID" value="CAJ00247.1"/>
    <property type="molecule type" value="mRNA"/>
</dbReference>
<protein>
    <submittedName>
        <fullName evidence="2">Reverse transcriptase</fullName>
    </submittedName>
</protein>
<sequence length="394" mass="45388">MDVEIQFENLYAQTAELVSSSKDNVESFKSTLVDCCFRYLNHGHSSKGILTNKHKEALRKLKTNDNLLITKPDKGYGIVLMDKNNYINKMKAFLNDQSKFQKLVVKNDLADKIEKQIIDSLKQIKQQGFISEKVFEMLKSIGTRTPRLYGLPKIHKSGLPLRPVLDMNNSAYHTIAKWLMQILKPLHKEIVKHSVKDSFEFVNNIKNLSLKNKFMISLDVTSLFTNIPLLETVDFICNELTERHTETVIPVTAIKQLILRCTMNVQFRFDNEYYRQLDGVAMGSPLGPILADIFLAKLENGPLKDTISHLTSYCRYIDDTFIVLEKEHEKENILNIFNNIHPSITFTLEEEQNGSISFLDVQLTRRIDGTLKRGLHRKSTVGQYTHFYRAVSIK</sequence>
<proteinExistence type="evidence at transcript level"/>
<feature type="domain" description="Reverse transcriptase" evidence="1">
    <location>
        <begin position="132"/>
        <end position="393"/>
    </location>
</feature>
<reference evidence="2" key="1">
    <citation type="journal article" date="2005" name="Biochem. Biophys. Res. Commun.">
        <title>Identification of 18 new transcribed retrotransposons in Schistosoma mansoni.</title>
        <authorList>
            <person name="DeMarco R."/>
            <person name="Machado A.A."/>
            <person name="Bisson-Filho A.W."/>
            <person name="Verjovski-Almeida S."/>
        </authorList>
    </citation>
    <scope>NUCLEOTIDE SEQUENCE</scope>
</reference>
<dbReference type="AlphaFoldDB" id="Q4QQD7"/>
<dbReference type="PROSITE" id="PS50878">
    <property type="entry name" value="RT_POL"/>
    <property type="match status" value="1"/>
</dbReference>
<dbReference type="Pfam" id="PF00078">
    <property type="entry name" value="RVT_1"/>
    <property type="match status" value="1"/>
</dbReference>
<organism evidence="2">
    <name type="scientific">Schistosoma mansoni</name>
    <name type="common">Blood fluke</name>
    <dbReference type="NCBI Taxonomy" id="6183"/>
    <lineage>
        <taxon>Eukaryota</taxon>
        <taxon>Metazoa</taxon>
        <taxon>Spiralia</taxon>
        <taxon>Lophotrochozoa</taxon>
        <taxon>Platyhelminthes</taxon>
        <taxon>Trematoda</taxon>
        <taxon>Digenea</taxon>
        <taxon>Strigeidida</taxon>
        <taxon>Schistosomatoidea</taxon>
        <taxon>Schistosomatidae</taxon>
        <taxon>Schistosoma</taxon>
    </lineage>
</organism>
<dbReference type="InterPro" id="IPR000477">
    <property type="entry name" value="RT_dom"/>
</dbReference>
<evidence type="ECO:0000259" key="1">
    <source>
        <dbReference type="PROSITE" id="PS50878"/>
    </source>
</evidence>
<keyword evidence="2" id="KW-0808">Transferase</keyword>
<accession>Q4QQD7</accession>
<dbReference type="PANTHER" id="PTHR21301">
    <property type="entry name" value="REVERSE TRANSCRIPTASE"/>
    <property type="match status" value="1"/>
</dbReference>
<name>Q4QQD7_SCHMA</name>
<keyword evidence="2" id="KW-0695">RNA-directed DNA polymerase</keyword>
<dbReference type="CDD" id="cd00304">
    <property type="entry name" value="RT_like"/>
    <property type="match status" value="1"/>
</dbReference>
<evidence type="ECO:0000313" key="2">
    <source>
        <dbReference type="EMBL" id="CAJ00247.1"/>
    </source>
</evidence>
<dbReference type="GO" id="GO:0003964">
    <property type="term" value="F:RNA-directed DNA polymerase activity"/>
    <property type="evidence" value="ECO:0007669"/>
    <property type="project" value="UniProtKB-KW"/>
</dbReference>
<keyword evidence="2" id="KW-0548">Nucleotidyltransferase</keyword>
<dbReference type="PANTHER" id="PTHR21301:SF10">
    <property type="entry name" value="REVERSE TRANSCRIPTASE DOMAIN-CONTAINING PROTEIN"/>
    <property type="match status" value="1"/>
</dbReference>